<proteinExistence type="predicted"/>
<keyword evidence="2" id="KW-1185">Reference proteome</keyword>
<gene>
    <name evidence="1" type="ORF">DFH07DRAFT_762323</name>
</gene>
<accession>A0AAD7HC44</accession>
<evidence type="ECO:0000313" key="1">
    <source>
        <dbReference type="EMBL" id="KAJ7716730.1"/>
    </source>
</evidence>
<protein>
    <submittedName>
        <fullName evidence="1">Uncharacterized protein</fullName>
    </submittedName>
</protein>
<feature type="non-terminal residue" evidence="1">
    <location>
        <position position="1"/>
    </location>
</feature>
<dbReference type="AlphaFoldDB" id="A0AAD7HC44"/>
<organism evidence="1 2">
    <name type="scientific">Mycena maculata</name>
    <dbReference type="NCBI Taxonomy" id="230809"/>
    <lineage>
        <taxon>Eukaryota</taxon>
        <taxon>Fungi</taxon>
        <taxon>Dikarya</taxon>
        <taxon>Basidiomycota</taxon>
        <taxon>Agaricomycotina</taxon>
        <taxon>Agaricomycetes</taxon>
        <taxon>Agaricomycetidae</taxon>
        <taxon>Agaricales</taxon>
        <taxon>Marasmiineae</taxon>
        <taxon>Mycenaceae</taxon>
        <taxon>Mycena</taxon>
    </lineage>
</organism>
<reference evidence="1" key="1">
    <citation type="submission" date="2023-03" db="EMBL/GenBank/DDBJ databases">
        <title>Massive genome expansion in bonnet fungi (Mycena s.s.) driven by repeated elements and novel gene families across ecological guilds.</title>
        <authorList>
            <consortium name="Lawrence Berkeley National Laboratory"/>
            <person name="Harder C.B."/>
            <person name="Miyauchi S."/>
            <person name="Viragh M."/>
            <person name="Kuo A."/>
            <person name="Thoen E."/>
            <person name="Andreopoulos B."/>
            <person name="Lu D."/>
            <person name="Skrede I."/>
            <person name="Drula E."/>
            <person name="Henrissat B."/>
            <person name="Morin E."/>
            <person name="Kohler A."/>
            <person name="Barry K."/>
            <person name="LaButti K."/>
            <person name="Morin E."/>
            <person name="Salamov A."/>
            <person name="Lipzen A."/>
            <person name="Mereny Z."/>
            <person name="Hegedus B."/>
            <person name="Baldrian P."/>
            <person name="Stursova M."/>
            <person name="Weitz H."/>
            <person name="Taylor A."/>
            <person name="Grigoriev I.V."/>
            <person name="Nagy L.G."/>
            <person name="Martin F."/>
            <person name="Kauserud H."/>
        </authorList>
    </citation>
    <scope>NUCLEOTIDE SEQUENCE</scope>
    <source>
        <strain evidence="1">CBHHK188m</strain>
    </source>
</reference>
<comment type="caution">
    <text evidence="1">The sequence shown here is derived from an EMBL/GenBank/DDBJ whole genome shotgun (WGS) entry which is preliminary data.</text>
</comment>
<evidence type="ECO:0000313" key="2">
    <source>
        <dbReference type="Proteomes" id="UP001215280"/>
    </source>
</evidence>
<dbReference type="EMBL" id="JARJLG010000328">
    <property type="protein sequence ID" value="KAJ7716730.1"/>
    <property type="molecule type" value="Genomic_DNA"/>
</dbReference>
<name>A0AAD7HC44_9AGAR</name>
<dbReference type="Proteomes" id="UP001215280">
    <property type="component" value="Unassembled WGS sequence"/>
</dbReference>
<sequence>ARIAHLKRCFEELLEVAENPKGIQPQMATRLDHLFQPIENAANEIRAHKRRRTNPRTWKDSTQNTMFVD</sequence>